<feature type="domain" description="DNA2/NAM7 helicase-like C-terminal" evidence="5">
    <location>
        <begin position="354"/>
        <end position="537"/>
    </location>
</feature>
<evidence type="ECO:0000313" key="7">
    <source>
        <dbReference type="Proteomes" id="UP000263642"/>
    </source>
</evidence>
<dbReference type="InterPro" id="IPR047187">
    <property type="entry name" value="SF1_C_Upf1"/>
</dbReference>
<dbReference type="Gene3D" id="3.40.50.300">
    <property type="entry name" value="P-loop containing nucleotide triphosphate hydrolases"/>
    <property type="match status" value="3"/>
</dbReference>
<dbReference type="CDD" id="cd18808">
    <property type="entry name" value="SF1_C_Upf1"/>
    <property type="match status" value="1"/>
</dbReference>
<keyword evidence="1" id="KW-0547">Nucleotide-binding</keyword>
<dbReference type="SUPFAM" id="SSF52540">
    <property type="entry name" value="P-loop containing nucleoside triphosphate hydrolases"/>
    <property type="match status" value="1"/>
</dbReference>
<keyword evidence="2" id="KW-0378">Hydrolase</keyword>
<dbReference type="GO" id="GO:0016787">
    <property type="term" value="F:hydrolase activity"/>
    <property type="evidence" value="ECO:0007669"/>
    <property type="project" value="UniProtKB-KW"/>
</dbReference>
<keyword evidence="3" id="KW-0347">Helicase</keyword>
<evidence type="ECO:0000259" key="5">
    <source>
        <dbReference type="Pfam" id="PF13087"/>
    </source>
</evidence>
<proteinExistence type="predicted"/>
<dbReference type="PANTHER" id="PTHR43788:SF8">
    <property type="entry name" value="DNA-BINDING PROTEIN SMUBP-2"/>
    <property type="match status" value="1"/>
</dbReference>
<evidence type="ECO:0000256" key="2">
    <source>
        <dbReference type="ARBA" id="ARBA00022801"/>
    </source>
</evidence>
<reference evidence="6 7" key="1">
    <citation type="journal article" date="2018" name="Nat. Biotechnol.">
        <title>A standardized bacterial taxonomy based on genome phylogeny substantially revises the tree of life.</title>
        <authorList>
            <person name="Parks D.H."/>
            <person name="Chuvochina M."/>
            <person name="Waite D.W."/>
            <person name="Rinke C."/>
            <person name="Skarshewski A."/>
            <person name="Chaumeil P.A."/>
            <person name="Hugenholtz P."/>
        </authorList>
    </citation>
    <scope>NUCLEOTIDE SEQUENCE [LARGE SCALE GENOMIC DNA]</scope>
    <source>
        <strain evidence="6">UBA9375</strain>
    </source>
</reference>
<organism evidence="6 7">
    <name type="scientific">Gimesia maris</name>
    <dbReference type="NCBI Taxonomy" id="122"/>
    <lineage>
        <taxon>Bacteria</taxon>
        <taxon>Pseudomonadati</taxon>
        <taxon>Planctomycetota</taxon>
        <taxon>Planctomycetia</taxon>
        <taxon>Planctomycetales</taxon>
        <taxon>Planctomycetaceae</taxon>
        <taxon>Gimesia</taxon>
    </lineage>
</organism>
<dbReference type="PANTHER" id="PTHR43788">
    <property type="entry name" value="DNA2/NAM7 HELICASE FAMILY MEMBER"/>
    <property type="match status" value="1"/>
</dbReference>
<accession>A0A3D3R790</accession>
<dbReference type="GO" id="GO:0043139">
    <property type="term" value="F:5'-3' DNA helicase activity"/>
    <property type="evidence" value="ECO:0007669"/>
    <property type="project" value="TreeGrafter"/>
</dbReference>
<dbReference type="AlphaFoldDB" id="A0A3D3R790"/>
<dbReference type="Proteomes" id="UP000263642">
    <property type="component" value="Unassembled WGS sequence"/>
</dbReference>
<dbReference type="Pfam" id="PF13087">
    <property type="entry name" value="AAA_12"/>
    <property type="match status" value="1"/>
</dbReference>
<evidence type="ECO:0000256" key="4">
    <source>
        <dbReference type="ARBA" id="ARBA00022840"/>
    </source>
</evidence>
<comment type="caution">
    <text evidence="6">The sequence shown here is derived from an EMBL/GenBank/DDBJ whole genome shotgun (WGS) entry which is preliminary data.</text>
</comment>
<dbReference type="GO" id="GO:0005524">
    <property type="term" value="F:ATP binding"/>
    <property type="evidence" value="ECO:0007669"/>
    <property type="project" value="UniProtKB-KW"/>
</dbReference>
<name>A0A3D3R790_9PLAN</name>
<gene>
    <name evidence="6" type="ORF">DIT97_10580</name>
</gene>
<dbReference type="EMBL" id="DQAY01000059">
    <property type="protein sequence ID" value="HCO23470.1"/>
    <property type="molecule type" value="Genomic_DNA"/>
</dbReference>
<evidence type="ECO:0000313" key="6">
    <source>
        <dbReference type="EMBL" id="HCO23470.1"/>
    </source>
</evidence>
<dbReference type="InterPro" id="IPR041679">
    <property type="entry name" value="DNA2/NAM7-like_C"/>
</dbReference>
<keyword evidence="4" id="KW-0067">ATP-binding</keyword>
<evidence type="ECO:0000256" key="1">
    <source>
        <dbReference type="ARBA" id="ARBA00022741"/>
    </source>
</evidence>
<protein>
    <recommendedName>
        <fullName evidence="5">DNA2/NAM7 helicase-like C-terminal domain-containing protein</fullName>
    </recommendedName>
</protein>
<dbReference type="Pfam" id="PF13604">
    <property type="entry name" value="AAA_30"/>
    <property type="match status" value="1"/>
</dbReference>
<evidence type="ECO:0000256" key="3">
    <source>
        <dbReference type="ARBA" id="ARBA00022806"/>
    </source>
</evidence>
<dbReference type="InterPro" id="IPR027417">
    <property type="entry name" value="P-loop_NTPase"/>
</dbReference>
<dbReference type="InterPro" id="IPR050534">
    <property type="entry name" value="Coronavir_polyprotein_1ab"/>
</dbReference>
<sequence>MSGNGSRQKELSIDAIEQMLDSEIETRLQFIRRLENSPIEKVISSGEVLGPLNLIDHDGHHQFLETKGYYSRFRKGDNVQIRISGDSNSSEHLFDTTVHDLTYPSEGKLCISIGNSRKEKLDSHTEYFIYPTENEFLHNKLKDCILSCDRSLYRNRISPQLDSKKVPSKFLDRLNSSQIEAFNFLSSSETDAAVQGPPGTGKTQLLLALVAQALACNLSVGIAAFTHAAVDNALSRIANLDVKHTFCRVGRSEMIKRELYPQNWLHGRTAKSFGSIKGYRPQLFASTTHSWALSPAAPKVDLLIIDEAGQVPVYFMPVLLSTGYKIFCLGDHKQLPPVLQGDHSGTVEHTDIFSQFLSKHSPMLEIQYRMNSQIQAWPSTQFYGGRLQPHLSNQNRDVLSTFNGPKNYLGRRPLQLITHKKYGNSSTNLAEASLVAELVDRLFKVTEYLPANQIGIISPKRMHNGAINQALQSKFGVVVASQIHVDTVERFQGQEREVILFSFGSDRRAPAEDEISFIGDAQRLNVAITRARSRFYCFATEELASLREASIEDKQDALPGFFASFAKKNRPKQNK</sequence>